<dbReference type="EMBL" id="LJGW01000086">
    <property type="protein sequence ID" value="OEV13292.1"/>
    <property type="molecule type" value="Genomic_DNA"/>
</dbReference>
<proteinExistence type="predicted"/>
<evidence type="ECO:0000256" key="1">
    <source>
        <dbReference type="SAM" id="MobiDB-lite"/>
    </source>
</evidence>
<dbReference type="AlphaFoldDB" id="A0A1E7LAM1"/>
<organism evidence="2 3">
    <name type="scientific">Streptomyces nanshensis</name>
    <dbReference type="NCBI Taxonomy" id="518642"/>
    <lineage>
        <taxon>Bacteria</taxon>
        <taxon>Bacillati</taxon>
        <taxon>Actinomycetota</taxon>
        <taxon>Actinomycetes</taxon>
        <taxon>Kitasatosporales</taxon>
        <taxon>Streptomycetaceae</taxon>
        <taxon>Streptomyces</taxon>
    </lineage>
</organism>
<reference evidence="2 3" key="1">
    <citation type="journal article" date="2016" name="Front. Microbiol.">
        <title>Comparative Genomics Analysis of Streptomyces Species Reveals Their Adaptation to the Marine Environment and Their Diversity at the Genomic Level.</title>
        <authorList>
            <person name="Tian X."/>
            <person name="Zhang Z."/>
            <person name="Yang T."/>
            <person name="Chen M."/>
            <person name="Li J."/>
            <person name="Chen F."/>
            <person name="Yang J."/>
            <person name="Li W."/>
            <person name="Zhang B."/>
            <person name="Zhang Z."/>
            <person name="Wu J."/>
            <person name="Zhang C."/>
            <person name="Long L."/>
            <person name="Xiao J."/>
        </authorList>
    </citation>
    <scope>NUCLEOTIDE SEQUENCE [LARGE SCALE GENOMIC DNA]</scope>
    <source>
        <strain evidence="2 3">SCSIO 10429</strain>
    </source>
</reference>
<dbReference type="Proteomes" id="UP000176005">
    <property type="component" value="Unassembled WGS sequence"/>
</dbReference>
<sequence length="84" mass="9108">MSQEWETLADAVATVHAELDGRYFEVFEQLALDAGLFAYCSCGRRVYAGEPRCAGCGRDSAPAQPGGVQDLPLSGHHHREGERS</sequence>
<keyword evidence="3" id="KW-1185">Reference proteome</keyword>
<name>A0A1E7LAM1_9ACTN</name>
<feature type="region of interest" description="Disordered" evidence="1">
    <location>
        <begin position="57"/>
        <end position="84"/>
    </location>
</feature>
<comment type="caution">
    <text evidence="2">The sequence shown here is derived from an EMBL/GenBank/DDBJ whole genome shotgun (WGS) entry which is preliminary data.</text>
</comment>
<accession>A0A1E7LAM1</accession>
<gene>
    <name evidence="2" type="ORF">AN218_04220</name>
</gene>
<evidence type="ECO:0000313" key="2">
    <source>
        <dbReference type="EMBL" id="OEV13292.1"/>
    </source>
</evidence>
<dbReference type="RefSeq" id="WP_070015258.1">
    <property type="nucleotide sequence ID" value="NZ_LJGW01000086.1"/>
</dbReference>
<evidence type="ECO:0000313" key="3">
    <source>
        <dbReference type="Proteomes" id="UP000176005"/>
    </source>
</evidence>
<protein>
    <submittedName>
        <fullName evidence="2">Uncharacterized protein</fullName>
    </submittedName>
</protein>